<reference evidence="2" key="2">
    <citation type="journal article" date="2015" name="Fish Shellfish Immunol.">
        <title>Early steps in the European eel (Anguilla anguilla)-Vibrio vulnificus interaction in the gills: Role of the RtxA13 toxin.</title>
        <authorList>
            <person name="Callol A."/>
            <person name="Pajuelo D."/>
            <person name="Ebbesson L."/>
            <person name="Teles M."/>
            <person name="MacKenzie S."/>
            <person name="Amaro C."/>
        </authorList>
    </citation>
    <scope>NUCLEOTIDE SEQUENCE</scope>
</reference>
<accession>A0A0E9TE56</accession>
<proteinExistence type="predicted"/>
<reference evidence="2" key="1">
    <citation type="submission" date="2014-11" db="EMBL/GenBank/DDBJ databases">
        <authorList>
            <person name="Amaro Gonzalez C."/>
        </authorList>
    </citation>
    <scope>NUCLEOTIDE SEQUENCE</scope>
</reference>
<protein>
    <submittedName>
        <fullName evidence="2">Uncharacterized protein</fullName>
    </submittedName>
</protein>
<dbReference type="AlphaFoldDB" id="A0A0E9TE56"/>
<organism evidence="2">
    <name type="scientific">Anguilla anguilla</name>
    <name type="common">European freshwater eel</name>
    <name type="synonym">Muraena anguilla</name>
    <dbReference type="NCBI Taxonomy" id="7936"/>
    <lineage>
        <taxon>Eukaryota</taxon>
        <taxon>Metazoa</taxon>
        <taxon>Chordata</taxon>
        <taxon>Craniata</taxon>
        <taxon>Vertebrata</taxon>
        <taxon>Euteleostomi</taxon>
        <taxon>Actinopterygii</taxon>
        <taxon>Neopterygii</taxon>
        <taxon>Teleostei</taxon>
        <taxon>Anguilliformes</taxon>
        <taxon>Anguillidae</taxon>
        <taxon>Anguilla</taxon>
    </lineage>
</organism>
<feature type="region of interest" description="Disordered" evidence="1">
    <location>
        <begin position="1"/>
        <end position="21"/>
    </location>
</feature>
<evidence type="ECO:0000313" key="2">
    <source>
        <dbReference type="EMBL" id="JAH51013.1"/>
    </source>
</evidence>
<sequence length="21" mass="2387">MGNSKYTYWPALPQRTNSNSA</sequence>
<dbReference type="EMBL" id="GBXM01057564">
    <property type="protein sequence ID" value="JAH51013.1"/>
    <property type="molecule type" value="Transcribed_RNA"/>
</dbReference>
<name>A0A0E9TE56_ANGAN</name>
<evidence type="ECO:0000256" key="1">
    <source>
        <dbReference type="SAM" id="MobiDB-lite"/>
    </source>
</evidence>